<dbReference type="InParanoid" id="A0A1X7UE55"/>
<feature type="transmembrane region" description="Helical" evidence="2">
    <location>
        <begin position="189"/>
        <end position="207"/>
    </location>
</feature>
<keyword evidence="4" id="KW-1185">Reference proteome</keyword>
<feature type="transmembrane region" description="Helical" evidence="2">
    <location>
        <begin position="228"/>
        <end position="250"/>
    </location>
</feature>
<evidence type="ECO:0000256" key="2">
    <source>
        <dbReference type="SAM" id="Phobius"/>
    </source>
</evidence>
<dbReference type="AlphaFoldDB" id="A0A1X7UE55"/>
<keyword evidence="2" id="KW-0472">Membrane</keyword>
<reference evidence="3" key="2">
    <citation type="submission" date="2017-05" db="UniProtKB">
        <authorList>
            <consortium name="EnsemblMetazoa"/>
        </authorList>
    </citation>
    <scope>IDENTIFICATION</scope>
</reference>
<feature type="region of interest" description="Disordered" evidence="1">
    <location>
        <begin position="1"/>
        <end position="43"/>
    </location>
</feature>
<gene>
    <name evidence="3" type="primary">100633645</name>
</gene>
<keyword evidence="2" id="KW-1133">Transmembrane helix</keyword>
<dbReference type="eggNOG" id="ENOG502SAJR">
    <property type="taxonomic scope" value="Eukaryota"/>
</dbReference>
<feature type="transmembrane region" description="Helical" evidence="2">
    <location>
        <begin position="114"/>
        <end position="135"/>
    </location>
</feature>
<dbReference type="Proteomes" id="UP000007879">
    <property type="component" value="Unassembled WGS sequence"/>
</dbReference>
<evidence type="ECO:0000313" key="4">
    <source>
        <dbReference type="Proteomes" id="UP000007879"/>
    </source>
</evidence>
<keyword evidence="2" id="KW-0812">Transmembrane</keyword>
<dbReference type="EnsemblMetazoa" id="Aqu2.1.25925_001">
    <property type="protein sequence ID" value="Aqu2.1.25925_001"/>
    <property type="gene ID" value="Aqu2.1.25925"/>
</dbReference>
<accession>A0A1X7UE55</accession>
<name>A0A1X7UE55_AMPQE</name>
<feature type="compositionally biased region" description="Polar residues" evidence="1">
    <location>
        <begin position="12"/>
        <end position="23"/>
    </location>
</feature>
<feature type="transmembrane region" description="Helical" evidence="2">
    <location>
        <begin position="256"/>
        <end position="281"/>
    </location>
</feature>
<proteinExistence type="predicted"/>
<organism evidence="3">
    <name type="scientific">Amphimedon queenslandica</name>
    <name type="common">Sponge</name>
    <dbReference type="NCBI Taxonomy" id="400682"/>
    <lineage>
        <taxon>Eukaryota</taxon>
        <taxon>Metazoa</taxon>
        <taxon>Porifera</taxon>
        <taxon>Demospongiae</taxon>
        <taxon>Heteroscleromorpha</taxon>
        <taxon>Haplosclerida</taxon>
        <taxon>Niphatidae</taxon>
        <taxon>Amphimedon</taxon>
    </lineage>
</organism>
<protein>
    <submittedName>
        <fullName evidence="3">Uncharacterized protein</fullName>
    </submittedName>
</protein>
<reference evidence="4" key="1">
    <citation type="journal article" date="2010" name="Nature">
        <title>The Amphimedon queenslandica genome and the evolution of animal complexity.</title>
        <authorList>
            <person name="Srivastava M."/>
            <person name="Simakov O."/>
            <person name="Chapman J."/>
            <person name="Fahey B."/>
            <person name="Gauthier M.E."/>
            <person name="Mitros T."/>
            <person name="Richards G.S."/>
            <person name="Conaco C."/>
            <person name="Dacre M."/>
            <person name="Hellsten U."/>
            <person name="Larroux C."/>
            <person name="Putnam N.H."/>
            <person name="Stanke M."/>
            <person name="Adamska M."/>
            <person name="Darling A."/>
            <person name="Degnan S.M."/>
            <person name="Oakley T.H."/>
            <person name="Plachetzki D.C."/>
            <person name="Zhai Y."/>
            <person name="Adamski M."/>
            <person name="Calcino A."/>
            <person name="Cummins S.F."/>
            <person name="Goodstein D.M."/>
            <person name="Harris C."/>
            <person name="Jackson D.J."/>
            <person name="Leys S.P."/>
            <person name="Shu S."/>
            <person name="Woodcroft B.J."/>
            <person name="Vervoort M."/>
            <person name="Kosik K.S."/>
            <person name="Manning G."/>
            <person name="Degnan B.M."/>
            <person name="Rokhsar D.S."/>
        </authorList>
    </citation>
    <scope>NUCLEOTIDE SEQUENCE [LARGE SCALE GENOMIC DNA]</scope>
</reference>
<dbReference type="OrthoDB" id="5967862at2759"/>
<dbReference type="OMA" id="YGSTHIN"/>
<evidence type="ECO:0000256" key="1">
    <source>
        <dbReference type="SAM" id="MobiDB-lite"/>
    </source>
</evidence>
<dbReference type="KEGG" id="aqu:100633645"/>
<dbReference type="EnsemblMetazoa" id="XM_003388210.3">
    <property type="protein sequence ID" value="XP_003388258.1"/>
    <property type="gene ID" value="LOC100633645"/>
</dbReference>
<sequence>MASEKSSLLDRNYSTNSALSVPITSEDPRPLREDASTSVANPFTNKRVGEATSALDSSTIEASTHHQLSSNDPREILFALERAADLLRGQVEEDEQVHRVRKRPLLPVWLTNHLLLITFLIQVVGVGVLEIFHAVSGLDGTNTTEADAIVVDSGDGVLCLIELIHLLVVVVVSFKLVKQVIHHTATGVFLAQCYLSTVLLFAGLYTFEFRISPSAWDNLNANKATHPTFVYLKMLYFSVSTATLCGTSVIEPVSWFSYLTSGVQMLLSFVYFASILSVSIVPRRASKFDNKHRKERSLTSLIRKAFIFLCCCCRSWTVDL</sequence>
<evidence type="ECO:0000313" key="3">
    <source>
        <dbReference type="EnsemblMetazoa" id="Aqu2.1.25925_001"/>
    </source>
</evidence>
<feature type="compositionally biased region" description="Basic and acidic residues" evidence="1">
    <location>
        <begin position="26"/>
        <end position="35"/>
    </location>
</feature>